<evidence type="ECO:0000256" key="7">
    <source>
        <dbReference type="SAM" id="Phobius"/>
    </source>
</evidence>
<dbReference type="PANTHER" id="PTHR30572:SF4">
    <property type="entry name" value="ABC TRANSPORTER PERMEASE YTRF"/>
    <property type="match status" value="1"/>
</dbReference>
<gene>
    <name evidence="9" type="ORF">Voc01_020580</name>
</gene>
<feature type="transmembrane region" description="Helical" evidence="7">
    <location>
        <begin position="719"/>
        <end position="742"/>
    </location>
</feature>
<feature type="transmembrane region" description="Helical" evidence="7">
    <location>
        <begin position="680"/>
        <end position="707"/>
    </location>
</feature>
<keyword evidence="2" id="KW-1003">Cell membrane</keyword>
<dbReference type="Proteomes" id="UP000635606">
    <property type="component" value="Unassembled WGS sequence"/>
</dbReference>
<organism evidence="9 10">
    <name type="scientific">Virgisporangium ochraceum</name>
    <dbReference type="NCBI Taxonomy" id="65505"/>
    <lineage>
        <taxon>Bacteria</taxon>
        <taxon>Bacillati</taxon>
        <taxon>Actinomycetota</taxon>
        <taxon>Actinomycetes</taxon>
        <taxon>Micromonosporales</taxon>
        <taxon>Micromonosporaceae</taxon>
        <taxon>Virgisporangium</taxon>
    </lineage>
</organism>
<feature type="transmembrane region" description="Helical" evidence="7">
    <location>
        <begin position="782"/>
        <end position="808"/>
    </location>
</feature>
<dbReference type="EMBL" id="BOPH01000023">
    <property type="protein sequence ID" value="GIJ67141.1"/>
    <property type="molecule type" value="Genomic_DNA"/>
</dbReference>
<dbReference type="RefSeq" id="WP_203927106.1">
    <property type="nucleotide sequence ID" value="NZ_BOPH01000023.1"/>
</dbReference>
<feature type="domain" description="ABC3 transporter permease C-terminal" evidence="8">
    <location>
        <begin position="640"/>
        <end position="746"/>
    </location>
</feature>
<feature type="transmembrane region" description="Helical" evidence="7">
    <location>
        <begin position="638"/>
        <end position="660"/>
    </location>
</feature>
<evidence type="ECO:0000256" key="1">
    <source>
        <dbReference type="ARBA" id="ARBA00004651"/>
    </source>
</evidence>
<reference evidence="9" key="1">
    <citation type="submission" date="2021-01" db="EMBL/GenBank/DDBJ databases">
        <title>Whole genome shotgun sequence of Virgisporangium ochraceum NBRC 16418.</title>
        <authorList>
            <person name="Komaki H."/>
            <person name="Tamura T."/>
        </authorList>
    </citation>
    <scope>NUCLEOTIDE SEQUENCE</scope>
    <source>
        <strain evidence="9">NBRC 16418</strain>
    </source>
</reference>
<accession>A0A8J3ZNW8</accession>
<name>A0A8J3ZNW8_9ACTN</name>
<dbReference type="InterPro" id="IPR050250">
    <property type="entry name" value="Macrolide_Exporter_MacB"/>
</dbReference>
<sequence>MVRFIWRYLRGRLGRSVALLAGVLVATTGFVVLTGATDTSRLEVTGSVGRETRAAYDILVRPKGARTPLEARQRLVRPNYLSGQFGGLTFDDWAKVRDVPGVGVAAPIAMIGYSTMSLHVPVDVTDAVDRSLDRQVIRVDTTYEAERGLSRADAAPGWVYVTKNSVIYPSFEPSPDRPGRYTDGREYPPFDCGGGLFPYPDREVLPDGTTVPVCPTDQSAGDLRAGQTRSDLERPWWYTVHLRPDGRFETGSRSGPGAPLGRPVDRLVVRAFATVPFLLAAVDPDSEERLVGLRGATVAGRALTGADRPTDTPTTANITAQRIFPAVASSRAYVDLKAATRLSRLASPQVSGLSSDAVRTALTASAGTPAGEWRGDVNDRYRESMDRRMAADALSGELLETVVQPGPVSYERLPDGTLRATTVPRAPDVFGAGRFAGLPQPWLAADQWFRPLTRVELVDPASGGAFRSWRPVGLFDPEKLTGFSDVSRVPLETYEPPAVTGADPASRAALGDQPLLPGGNPGGYLSPPPLLLTNLDVVPALFDRYPDRAAAPISAIRVKVAGVDGFSEVNAERVRAAAEEIARRTGLDVDITLGSSPEPQTVELAAGAFGRPELRVGEGWSSIGVASRIVRAVDRKSLTLFALVLVVCALFLGNAVSAAVRDRRTELAVLSCLGWPARRIAASVLGEVAVIGTVAGLAAVGLSLPLAAVLDIRVPAGRAAVAVPVALALALVAGLVPAVGAARTHPAAALRPVRGTSRRRRHARGVFGLSVVNLTRVPGRTVLGAGALAIGVAALTVLAAVTIAFHGTVVGTLLGDAVSVTVRGVDRLAAGATVLLGVVAVADVMYLNVRDRAAELATLRATGWTDAALVRLIAYEGGLLGLLGAVTGAGAGLAAAAWLVGDVPYRLVAVAVGTAAVGVLVAGVAAIVPTVLLRRLPAARLLAEE</sequence>
<evidence type="ECO:0000256" key="5">
    <source>
        <dbReference type="ARBA" id="ARBA00023136"/>
    </source>
</evidence>
<keyword evidence="3 7" id="KW-0812">Transmembrane</keyword>
<keyword evidence="10" id="KW-1185">Reference proteome</keyword>
<dbReference type="PANTHER" id="PTHR30572">
    <property type="entry name" value="MEMBRANE COMPONENT OF TRANSPORTER-RELATED"/>
    <property type="match status" value="1"/>
</dbReference>
<feature type="transmembrane region" description="Helical" evidence="7">
    <location>
        <begin position="907"/>
        <end position="933"/>
    </location>
</feature>
<proteinExistence type="inferred from homology"/>
<keyword evidence="5 7" id="KW-0472">Membrane</keyword>
<keyword evidence="4 7" id="KW-1133">Transmembrane helix</keyword>
<evidence type="ECO:0000256" key="3">
    <source>
        <dbReference type="ARBA" id="ARBA00022692"/>
    </source>
</evidence>
<dbReference type="InterPro" id="IPR003838">
    <property type="entry name" value="ABC3_permease_C"/>
</dbReference>
<dbReference type="AlphaFoldDB" id="A0A8J3ZNW8"/>
<feature type="domain" description="ABC3 transporter permease C-terminal" evidence="8">
    <location>
        <begin position="829"/>
        <end position="931"/>
    </location>
</feature>
<evidence type="ECO:0000259" key="8">
    <source>
        <dbReference type="Pfam" id="PF02687"/>
    </source>
</evidence>
<evidence type="ECO:0000313" key="9">
    <source>
        <dbReference type="EMBL" id="GIJ67141.1"/>
    </source>
</evidence>
<comment type="subcellular location">
    <subcellularLocation>
        <location evidence="1">Cell membrane</location>
        <topology evidence="1">Multi-pass membrane protein</topology>
    </subcellularLocation>
</comment>
<dbReference type="Pfam" id="PF02687">
    <property type="entry name" value="FtsX"/>
    <property type="match status" value="2"/>
</dbReference>
<feature type="transmembrane region" description="Helical" evidence="7">
    <location>
        <begin position="879"/>
        <end position="901"/>
    </location>
</feature>
<evidence type="ECO:0000256" key="2">
    <source>
        <dbReference type="ARBA" id="ARBA00022475"/>
    </source>
</evidence>
<protein>
    <recommendedName>
        <fullName evidence="8">ABC3 transporter permease C-terminal domain-containing protein</fullName>
    </recommendedName>
</protein>
<evidence type="ECO:0000313" key="10">
    <source>
        <dbReference type="Proteomes" id="UP000635606"/>
    </source>
</evidence>
<dbReference type="GO" id="GO:0022857">
    <property type="term" value="F:transmembrane transporter activity"/>
    <property type="evidence" value="ECO:0007669"/>
    <property type="project" value="TreeGrafter"/>
</dbReference>
<feature type="transmembrane region" description="Helical" evidence="7">
    <location>
        <begin position="828"/>
        <end position="849"/>
    </location>
</feature>
<comment type="similarity">
    <text evidence="6">Belongs to the ABC-4 integral membrane protein family.</text>
</comment>
<dbReference type="GO" id="GO:0005886">
    <property type="term" value="C:plasma membrane"/>
    <property type="evidence" value="ECO:0007669"/>
    <property type="project" value="UniProtKB-SubCell"/>
</dbReference>
<evidence type="ECO:0000256" key="4">
    <source>
        <dbReference type="ARBA" id="ARBA00022989"/>
    </source>
</evidence>
<comment type="caution">
    <text evidence="9">The sequence shown here is derived from an EMBL/GenBank/DDBJ whole genome shotgun (WGS) entry which is preliminary data.</text>
</comment>
<evidence type="ECO:0000256" key="6">
    <source>
        <dbReference type="ARBA" id="ARBA00038076"/>
    </source>
</evidence>